<protein>
    <submittedName>
        <fullName evidence="2">Uncharacterized protein</fullName>
    </submittedName>
</protein>
<evidence type="ECO:0000313" key="2">
    <source>
        <dbReference type="EMBL" id="CAJ1389750.1"/>
    </source>
</evidence>
<reference evidence="2" key="1">
    <citation type="submission" date="2023-08" db="EMBL/GenBank/DDBJ databases">
        <authorList>
            <person name="Chen Y."/>
            <person name="Shah S."/>
            <person name="Dougan E. K."/>
            <person name="Thang M."/>
            <person name="Chan C."/>
        </authorList>
    </citation>
    <scope>NUCLEOTIDE SEQUENCE</scope>
</reference>
<feature type="compositionally biased region" description="Basic and acidic residues" evidence="1">
    <location>
        <begin position="30"/>
        <end position="40"/>
    </location>
</feature>
<evidence type="ECO:0000313" key="3">
    <source>
        <dbReference type="Proteomes" id="UP001178507"/>
    </source>
</evidence>
<accession>A0AA36N3Z8</accession>
<dbReference type="AlphaFoldDB" id="A0AA36N3Z8"/>
<proteinExistence type="predicted"/>
<dbReference type="Proteomes" id="UP001178507">
    <property type="component" value="Unassembled WGS sequence"/>
</dbReference>
<feature type="region of interest" description="Disordered" evidence="1">
    <location>
        <begin position="1"/>
        <end position="41"/>
    </location>
</feature>
<organism evidence="2 3">
    <name type="scientific">Effrenium voratum</name>
    <dbReference type="NCBI Taxonomy" id="2562239"/>
    <lineage>
        <taxon>Eukaryota</taxon>
        <taxon>Sar</taxon>
        <taxon>Alveolata</taxon>
        <taxon>Dinophyceae</taxon>
        <taxon>Suessiales</taxon>
        <taxon>Symbiodiniaceae</taxon>
        <taxon>Effrenium</taxon>
    </lineage>
</organism>
<name>A0AA36N3Z8_9DINO</name>
<sequence>MWLRALLTGCGAGADEDEQDVSSSEDSVDEERPDHEHEEAYAAATSEMRQQMEKIEVDRLPGVSITGANEPSDSLVDVTTSMYEVMLMYALTRRALAVEQANICSYAKMMLWTQRLMKSRFCHFVFSAAEAWVPGLSVLNQAKVSSVLQYMGCVCRALWLQELPQADNLRPQNGAMTICHPFDCVVPDCVLRAMAFNLIEGPVGVMKHRLATLQQWEVWAKELEKAELEIHANMPAHMQTVMEGKKLLLLERIANSLNWPDEKIHEHLRQGFRLVGHPEVSGIFAKTTVPASMTEDELNSKMPTMRCALWERIRCSADQEHESAIWDITMEECHTKGWLDGPYNWAELGNKFGHRWLPCKRFGVWQRNKWRPIDDFSDNGVNSCYSVVEKIDLRALDETVWVCAAFLRSTLATGAVDFELSDGTKIRGKVHTFWRRKTGAADVKIKTVDLASAYKQLGLSEIDRSKAVVSLRKPGTREVYELLGVCLDASDPDGKEVKVWNKKGRTLKMVEALDDILLSGRVRPRELPSVFGRVQFAEAQILGRQGRLALADIRNLERRQAREVVLDETEVEAFKMLRQRMLSGRPRTIAVSAPQSPVLVFTDGAFEPSGDGMVATVGGVIFTPNGNEFLVRAFGCRLGQTTLDRWLTNGRKHLIGQVELYAVVLARGHWSAWIDNERTVFFIDHAGVVGACISGNSREKTWRELLVLLEDYDSKSPCVSWFTRVPSQSNISDGPSRGSWDQLSASFGFTRDAMKCPFTHERLEDI</sequence>
<keyword evidence="3" id="KW-1185">Reference proteome</keyword>
<comment type="caution">
    <text evidence="2">The sequence shown here is derived from an EMBL/GenBank/DDBJ whole genome shotgun (WGS) entry which is preliminary data.</text>
</comment>
<gene>
    <name evidence="2" type="ORF">EVOR1521_LOCUS15308</name>
</gene>
<evidence type="ECO:0000256" key="1">
    <source>
        <dbReference type="SAM" id="MobiDB-lite"/>
    </source>
</evidence>
<dbReference type="EMBL" id="CAUJNA010001931">
    <property type="protein sequence ID" value="CAJ1389750.1"/>
    <property type="molecule type" value="Genomic_DNA"/>
</dbReference>